<name>A0A643F9Y4_IDEDE</name>
<dbReference type="SUPFAM" id="SSF141371">
    <property type="entry name" value="PilZ domain-like"/>
    <property type="match status" value="1"/>
</dbReference>
<comment type="subcellular location">
    <subcellularLocation>
        <location evidence="4">Bacterial flagellum basal body</location>
    </subcellularLocation>
</comment>
<dbReference type="GO" id="GO:0035438">
    <property type="term" value="F:cyclic-di-GMP binding"/>
    <property type="evidence" value="ECO:0007669"/>
    <property type="project" value="UniProtKB-UniRule"/>
</dbReference>
<keyword evidence="2 4" id="KW-0547">Nucleotide-binding</keyword>
<keyword evidence="1 4" id="KW-0973">c-di-GMP</keyword>
<dbReference type="Proteomes" id="UP000430120">
    <property type="component" value="Unassembled WGS sequence"/>
</dbReference>
<dbReference type="Pfam" id="PF07238">
    <property type="entry name" value="PilZ"/>
    <property type="match status" value="1"/>
</dbReference>
<dbReference type="Pfam" id="PF07317">
    <property type="entry name" value="PilZN"/>
    <property type="match status" value="1"/>
</dbReference>
<feature type="domain" description="PilZ" evidence="5">
    <location>
        <begin position="128"/>
        <end position="240"/>
    </location>
</feature>
<dbReference type="OrthoDB" id="5572581at2"/>
<dbReference type="InterPro" id="IPR012349">
    <property type="entry name" value="Split_barrel_FMN-bd"/>
</dbReference>
<dbReference type="InterPro" id="IPR009875">
    <property type="entry name" value="PilZ_domain"/>
</dbReference>
<dbReference type="GO" id="GO:0071945">
    <property type="term" value="P:regulation of bacterial-type flagellum-dependent cell motility by regulation of motor speed"/>
    <property type="evidence" value="ECO:0007669"/>
    <property type="project" value="UniProtKB-UniRule"/>
</dbReference>
<accession>A0A643F9Y4</accession>
<dbReference type="GO" id="GO:0071973">
    <property type="term" value="P:bacterial-type flagellum-dependent cell motility"/>
    <property type="evidence" value="ECO:0007669"/>
    <property type="project" value="UniProtKB-UniRule"/>
</dbReference>
<dbReference type="RefSeq" id="WP_151125931.1">
    <property type="nucleotide sequence ID" value="NZ_CP088081.1"/>
</dbReference>
<organism evidence="7 8">
    <name type="scientific">Ideonella dechloratans</name>
    <dbReference type="NCBI Taxonomy" id="36863"/>
    <lineage>
        <taxon>Bacteria</taxon>
        <taxon>Pseudomonadati</taxon>
        <taxon>Pseudomonadota</taxon>
        <taxon>Betaproteobacteria</taxon>
        <taxon>Burkholderiales</taxon>
        <taxon>Sphaerotilaceae</taxon>
        <taxon>Ideonella</taxon>
    </lineage>
</organism>
<comment type="function">
    <text evidence="4">Acts as a flagellar brake, regulating swimming and swarming in a bis-(3'-5') cyclic diguanylic acid (c-di-GMP)-dependent manner. Binds 1 c-di-GMP dimer per subunit. Increasing levels of c-di-GMP lead to decreased motility.</text>
</comment>
<evidence type="ECO:0000259" key="5">
    <source>
        <dbReference type="Pfam" id="PF07238"/>
    </source>
</evidence>
<keyword evidence="8" id="KW-1185">Reference proteome</keyword>
<dbReference type="InterPro" id="IPR023787">
    <property type="entry name" value="T3SS_YcgR"/>
</dbReference>
<dbReference type="Gene3D" id="2.30.110.10">
    <property type="entry name" value="Electron Transport, Fmn-binding Protein, Chain A"/>
    <property type="match status" value="1"/>
</dbReference>
<evidence type="ECO:0000313" key="8">
    <source>
        <dbReference type="Proteomes" id="UP000430120"/>
    </source>
</evidence>
<dbReference type="Gene3D" id="2.40.10.220">
    <property type="entry name" value="predicted glycosyltransferase like domains"/>
    <property type="match status" value="1"/>
</dbReference>
<reference evidence="7 8" key="1">
    <citation type="submission" date="2019-09" db="EMBL/GenBank/DDBJ databases">
        <title>Draft genome sequences of 48 bacterial type strains from the CCUG.</title>
        <authorList>
            <person name="Tunovic T."/>
            <person name="Pineiro-Iglesias B."/>
            <person name="Unosson C."/>
            <person name="Inganas E."/>
            <person name="Ohlen M."/>
            <person name="Cardew S."/>
            <person name="Jensie-Markopoulos S."/>
            <person name="Salva-Serra F."/>
            <person name="Jaen-Luchoro D."/>
            <person name="Karlsson R."/>
            <person name="Svensson-Stadler L."/>
            <person name="Chun J."/>
            <person name="Moore E."/>
        </authorList>
    </citation>
    <scope>NUCLEOTIDE SEQUENCE [LARGE SCALE GENOMIC DNA]</scope>
    <source>
        <strain evidence="7 8">CCUG 30977</strain>
    </source>
</reference>
<gene>
    <name evidence="4" type="primary">ycgR</name>
    <name evidence="7" type="ORF">F7Q92_20535</name>
</gene>
<evidence type="ECO:0000256" key="2">
    <source>
        <dbReference type="ARBA" id="ARBA00022741"/>
    </source>
</evidence>
<evidence type="ECO:0000256" key="4">
    <source>
        <dbReference type="HAMAP-Rule" id="MF_01457"/>
    </source>
</evidence>
<comment type="similarity">
    <text evidence="4">Belongs to the YcgR family.</text>
</comment>
<evidence type="ECO:0000259" key="6">
    <source>
        <dbReference type="Pfam" id="PF07317"/>
    </source>
</evidence>
<dbReference type="HAMAP" id="MF_01457">
    <property type="entry name" value="YcgR"/>
    <property type="match status" value="1"/>
</dbReference>
<sequence length="252" mass="28143">MFSDTQPAPLDLAGDASLADFRITDAVEIRALLKALMERSTLVNLCGADGSAYGTTLWNLDTHNRKVAFTVDMMAPTVQRLVESEEVTAVAYLDQIKIQFDVGSRLLVHGARTCVLQAAMPRELFRFQRRASFRVRTLERSAPTASFRHPQMPEIRMDLRVLDVSIGGCALFLPADLPMVEPGIQVRGVQMALEPDTQFPAQLNIAHVTAIHPQAKGVRLGCEFRGLDHEAQRSLQRYIDATQKRRRMLSLD</sequence>
<dbReference type="AlphaFoldDB" id="A0A643F9Y4"/>
<comment type="caution">
    <text evidence="7">The sequence shown here is derived from an EMBL/GenBank/DDBJ whole genome shotgun (WGS) entry which is preliminary data.</text>
</comment>
<keyword evidence="7" id="KW-0969">Cilium</keyword>
<evidence type="ECO:0000256" key="1">
    <source>
        <dbReference type="ARBA" id="ARBA00022636"/>
    </source>
</evidence>
<feature type="domain" description="Type III secretion system flagellar brake protein YcgR PilZN" evidence="6">
    <location>
        <begin position="21"/>
        <end position="126"/>
    </location>
</feature>
<evidence type="ECO:0000256" key="3">
    <source>
        <dbReference type="ARBA" id="ARBA00023143"/>
    </source>
</evidence>
<keyword evidence="7" id="KW-0282">Flagellum</keyword>
<evidence type="ECO:0000313" key="7">
    <source>
        <dbReference type="EMBL" id="KAB0573828.1"/>
    </source>
</evidence>
<keyword evidence="7" id="KW-0966">Cell projection</keyword>
<protein>
    <recommendedName>
        <fullName evidence="4">Flagellar brake protein YcgR</fullName>
    </recommendedName>
    <alternativeName>
        <fullName evidence="4">Cyclic di-GMP binding protein YcgR</fullName>
    </alternativeName>
</protein>
<dbReference type="InterPro" id="IPR009926">
    <property type="entry name" value="T3SS_YcgR_PilZN"/>
</dbReference>
<comment type="subunit">
    <text evidence="4">Monomer. Interacts with the flagellar basal bodies.</text>
</comment>
<dbReference type="GO" id="GO:0009425">
    <property type="term" value="C:bacterial-type flagellum basal body"/>
    <property type="evidence" value="ECO:0007669"/>
    <property type="project" value="UniProtKB-SubCell"/>
</dbReference>
<dbReference type="EMBL" id="VZPB01000089">
    <property type="protein sequence ID" value="KAB0573828.1"/>
    <property type="molecule type" value="Genomic_DNA"/>
</dbReference>
<proteinExistence type="inferred from homology"/>
<keyword evidence="3 4" id="KW-0975">Bacterial flagellum</keyword>